<evidence type="ECO:0000256" key="3">
    <source>
        <dbReference type="ARBA" id="ARBA00023163"/>
    </source>
</evidence>
<dbReference type="PROSITE" id="PS52050">
    <property type="entry name" value="WYL"/>
    <property type="match status" value="1"/>
</dbReference>
<accession>A0ABX5A5E4</accession>
<proteinExistence type="predicted"/>
<dbReference type="Proteomes" id="UP000237025">
    <property type="component" value="Unassembled WGS sequence"/>
</dbReference>
<feature type="domain" description="WYL" evidence="4">
    <location>
        <begin position="130"/>
        <end position="187"/>
    </location>
</feature>
<evidence type="ECO:0000313" key="6">
    <source>
        <dbReference type="Proteomes" id="UP000237025"/>
    </source>
</evidence>
<keyword evidence="3" id="KW-0804">Transcription</keyword>
<dbReference type="InterPro" id="IPR026881">
    <property type="entry name" value="WYL_dom"/>
</dbReference>
<keyword evidence="1" id="KW-0805">Transcription regulation</keyword>
<protein>
    <submittedName>
        <fullName evidence="5">Transcriptional regulator</fullName>
    </submittedName>
</protein>
<evidence type="ECO:0000256" key="2">
    <source>
        <dbReference type="ARBA" id="ARBA00023125"/>
    </source>
</evidence>
<dbReference type="RefSeq" id="WP_103948380.1">
    <property type="nucleotide sequence ID" value="NZ_PQVR01000033.1"/>
</dbReference>
<sequence length="228" mass="26257">MPRADEETRYDRMAVRLSVIISRLMTGETLNLQALSGEFGVSERTLRRDFYQRLVHLDIIGESGTYRLSESTLRDYSPGALSFARSTGIARIIPSQSRQLMHLLMNETGTSPCFIWHDSPPSWAHADSFHRLAEAIHHHQVVSLLVGGVRHDTLEPYRLIYRHQHWYLVACQGGSLRVFRLEEIISVSLSVQTFRRRSDICSLITEESFISALPHFRFISDVIRTFQE</sequence>
<comment type="caution">
    <text evidence="5">The sequence shown here is derived from an EMBL/GenBank/DDBJ whole genome shotgun (WGS) entry which is preliminary data.</text>
</comment>
<dbReference type="EMBL" id="PQVW01000002">
    <property type="protein sequence ID" value="POZ25973.1"/>
    <property type="molecule type" value="Genomic_DNA"/>
</dbReference>
<keyword evidence="6" id="KW-1185">Reference proteome</keyword>
<evidence type="ECO:0000313" key="5">
    <source>
        <dbReference type="EMBL" id="POZ25973.1"/>
    </source>
</evidence>
<name>A0ABX5A5E4_9ENTR</name>
<organism evidence="5 6">
    <name type="scientific">Lelliottia aquatilis</name>
    <dbReference type="NCBI Taxonomy" id="2080838"/>
    <lineage>
        <taxon>Bacteria</taxon>
        <taxon>Pseudomonadati</taxon>
        <taxon>Pseudomonadota</taxon>
        <taxon>Gammaproteobacteria</taxon>
        <taxon>Enterobacterales</taxon>
        <taxon>Enterobacteriaceae</taxon>
        <taxon>Lelliottia</taxon>
    </lineage>
</organism>
<gene>
    <name evidence="5" type="ORF">C3712_04405</name>
</gene>
<keyword evidence="2" id="KW-0238">DNA-binding</keyword>
<dbReference type="Pfam" id="PF13280">
    <property type="entry name" value="WYL"/>
    <property type="match status" value="1"/>
</dbReference>
<reference evidence="5 6" key="1">
    <citation type="submission" date="2018-02" db="EMBL/GenBank/DDBJ databases">
        <title>Lelliotia aquatilis sp. nov., isolated from drinking water.</title>
        <authorList>
            <person name="Kaempfer P."/>
            <person name="Glaeser S."/>
            <person name="Exner M."/>
            <person name="Doijad S."/>
            <person name="Chakraborty T."/>
        </authorList>
    </citation>
    <scope>NUCLEOTIDE SEQUENCE [LARGE SCALE GENOMIC DNA]</scope>
    <source>
        <strain evidence="5 6">6331-17</strain>
    </source>
</reference>
<evidence type="ECO:0000259" key="4">
    <source>
        <dbReference type="Pfam" id="PF13280"/>
    </source>
</evidence>
<evidence type="ECO:0000256" key="1">
    <source>
        <dbReference type="ARBA" id="ARBA00023015"/>
    </source>
</evidence>
<dbReference type="InterPro" id="IPR018356">
    <property type="entry name" value="Tscrpt_reg_HTH_DeoR_CS"/>
</dbReference>
<dbReference type="PROSITE" id="PS00894">
    <property type="entry name" value="HTH_DEOR_1"/>
    <property type="match status" value="1"/>
</dbReference>